<dbReference type="Ensembl" id="ENSPMGT00000012543.1">
    <property type="protein sequence ID" value="ENSPMGP00000011756.1"/>
    <property type="gene ID" value="ENSPMGG00000009728.1"/>
</dbReference>
<keyword evidence="1" id="KW-1133">Transmembrane helix</keyword>
<accession>A0A3B4A5I7</accession>
<reference evidence="2" key="2">
    <citation type="submission" date="2025-09" db="UniProtKB">
        <authorList>
            <consortium name="Ensembl"/>
        </authorList>
    </citation>
    <scope>IDENTIFICATION</scope>
</reference>
<keyword evidence="1" id="KW-0812">Transmembrane</keyword>
<dbReference type="STRING" id="409849.ENSPMGP00000011756"/>
<evidence type="ECO:0000313" key="3">
    <source>
        <dbReference type="Proteomes" id="UP000261520"/>
    </source>
</evidence>
<reference evidence="2" key="1">
    <citation type="submission" date="2025-08" db="UniProtKB">
        <authorList>
            <consortium name="Ensembl"/>
        </authorList>
    </citation>
    <scope>IDENTIFICATION</scope>
</reference>
<sequence length="66" mass="7782">MRRFVYCKVVLTTSLVWVLVDVFLLLYFSECNKCDERKDRSLLPALRGELSGLFGMNLQMEVNHRK</sequence>
<dbReference type="AlphaFoldDB" id="A0A3B4A5I7"/>
<name>A0A3B4A5I7_9GOBI</name>
<feature type="transmembrane region" description="Helical" evidence="1">
    <location>
        <begin position="9"/>
        <end position="28"/>
    </location>
</feature>
<evidence type="ECO:0000256" key="1">
    <source>
        <dbReference type="SAM" id="Phobius"/>
    </source>
</evidence>
<evidence type="ECO:0008006" key="4">
    <source>
        <dbReference type="Google" id="ProtNLM"/>
    </source>
</evidence>
<keyword evidence="3" id="KW-1185">Reference proteome</keyword>
<organism evidence="2 3">
    <name type="scientific">Periophthalmus magnuspinnatus</name>
    <dbReference type="NCBI Taxonomy" id="409849"/>
    <lineage>
        <taxon>Eukaryota</taxon>
        <taxon>Metazoa</taxon>
        <taxon>Chordata</taxon>
        <taxon>Craniata</taxon>
        <taxon>Vertebrata</taxon>
        <taxon>Euteleostomi</taxon>
        <taxon>Actinopterygii</taxon>
        <taxon>Neopterygii</taxon>
        <taxon>Teleostei</taxon>
        <taxon>Neoteleostei</taxon>
        <taxon>Acanthomorphata</taxon>
        <taxon>Gobiaria</taxon>
        <taxon>Gobiiformes</taxon>
        <taxon>Gobioidei</taxon>
        <taxon>Gobiidae</taxon>
        <taxon>Oxudercinae</taxon>
        <taxon>Periophthalmus</taxon>
    </lineage>
</organism>
<protein>
    <recommendedName>
        <fullName evidence="4">Polypeptide N-acetylgalactosaminyltransferase 13</fullName>
    </recommendedName>
</protein>
<dbReference type="Proteomes" id="UP000261520">
    <property type="component" value="Unplaced"/>
</dbReference>
<evidence type="ECO:0000313" key="2">
    <source>
        <dbReference type="Ensembl" id="ENSPMGP00000011756.1"/>
    </source>
</evidence>
<keyword evidence="1" id="KW-0472">Membrane</keyword>
<proteinExistence type="predicted"/>